<protein>
    <submittedName>
        <fullName evidence="1">Putative tail length determination protein</fullName>
    </submittedName>
</protein>
<dbReference type="EMBL" id="UGCP01000006">
    <property type="protein sequence ID" value="STL40433.1"/>
    <property type="molecule type" value="Genomic_DNA"/>
</dbReference>
<name>A0A377AYS9_ECOLX</name>
<proteinExistence type="predicted"/>
<reference evidence="1 2" key="1">
    <citation type="submission" date="2018-06" db="EMBL/GenBank/DDBJ databases">
        <authorList>
            <consortium name="Pathogen Informatics"/>
            <person name="Doyle S."/>
        </authorList>
    </citation>
    <scope>NUCLEOTIDE SEQUENCE [LARGE SCALE GENOMIC DNA]</scope>
    <source>
        <strain evidence="1 2">NCTC8622</strain>
    </source>
</reference>
<evidence type="ECO:0000313" key="2">
    <source>
        <dbReference type="Proteomes" id="UP000254079"/>
    </source>
</evidence>
<evidence type="ECO:0000313" key="1">
    <source>
        <dbReference type="EMBL" id="STL40433.1"/>
    </source>
</evidence>
<organism evidence="1 2">
    <name type="scientific">Escherichia coli</name>
    <dbReference type="NCBI Taxonomy" id="562"/>
    <lineage>
        <taxon>Bacteria</taxon>
        <taxon>Pseudomonadati</taxon>
        <taxon>Pseudomonadota</taxon>
        <taxon>Gammaproteobacteria</taxon>
        <taxon>Enterobacterales</taxon>
        <taxon>Enterobacteriaceae</taxon>
        <taxon>Escherichia</taxon>
    </lineage>
</organism>
<dbReference type="Proteomes" id="UP000254079">
    <property type="component" value="Unassembled WGS sequence"/>
</dbReference>
<dbReference type="AlphaFoldDB" id="A0A377AYS9"/>
<sequence length="134" mass="14735">MATKTTTAPETDSKRTQLFLQSVSIGQNEIPREMIVGCTYVEPGELSGPQLMLMVRDSTAYVVNKLGVKFGTILTVSLGDPEGHGGILFSEEFFVLKAPRKDDTVLIYAFSNPVRLLKVPSTSAQYFVDKPHQP</sequence>
<accession>A0A377AYS9</accession>
<gene>
    <name evidence="1" type="ORF">NCTC8622_07952</name>
</gene>